<keyword evidence="4" id="KW-1185">Reference proteome</keyword>
<evidence type="ECO:0000256" key="2">
    <source>
        <dbReference type="ARBA" id="ARBA00023043"/>
    </source>
</evidence>
<dbReference type="Pfam" id="PF00023">
    <property type="entry name" value="Ank"/>
    <property type="match status" value="2"/>
</dbReference>
<dbReference type="Gene3D" id="1.25.40.20">
    <property type="entry name" value="Ankyrin repeat-containing domain"/>
    <property type="match status" value="2"/>
</dbReference>
<dbReference type="PROSITE" id="PS50088">
    <property type="entry name" value="ANK_REPEAT"/>
    <property type="match status" value="6"/>
</dbReference>
<reference evidence="5" key="2">
    <citation type="submission" date="2016-06" db="UniProtKB">
        <authorList>
            <consortium name="WormBaseParasite"/>
        </authorList>
    </citation>
    <scope>IDENTIFICATION</scope>
</reference>
<evidence type="ECO:0000313" key="4">
    <source>
        <dbReference type="Proteomes" id="UP000050741"/>
    </source>
</evidence>
<evidence type="ECO:0000256" key="3">
    <source>
        <dbReference type="PROSITE-ProRule" id="PRU00023"/>
    </source>
</evidence>
<protein>
    <submittedName>
        <fullName evidence="5">ANK_REP_REGION domain-containing protein</fullName>
    </submittedName>
</protein>
<feature type="repeat" description="ANK" evidence="3">
    <location>
        <begin position="419"/>
        <end position="447"/>
    </location>
</feature>
<dbReference type="PANTHER" id="PTHR24188">
    <property type="entry name" value="ANKYRIN REPEAT PROTEIN"/>
    <property type="match status" value="1"/>
</dbReference>
<proteinExistence type="predicted"/>
<dbReference type="PANTHER" id="PTHR24188:SF29">
    <property type="entry name" value="GH09064P"/>
    <property type="match status" value="1"/>
</dbReference>
<dbReference type="SUPFAM" id="SSF48403">
    <property type="entry name" value="Ankyrin repeat"/>
    <property type="match status" value="2"/>
</dbReference>
<feature type="repeat" description="ANK" evidence="3">
    <location>
        <begin position="136"/>
        <end position="168"/>
    </location>
</feature>
<dbReference type="InterPro" id="IPR002110">
    <property type="entry name" value="Ankyrin_rpt"/>
</dbReference>
<organism evidence="4 5">
    <name type="scientific">Globodera pallida</name>
    <name type="common">Potato cyst nematode worm</name>
    <name type="synonym">Heterodera pallida</name>
    <dbReference type="NCBI Taxonomy" id="36090"/>
    <lineage>
        <taxon>Eukaryota</taxon>
        <taxon>Metazoa</taxon>
        <taxon>Ecdysozoa</taxon>
        <taxon>Nematoda</taxon>
        <taxon>Chromadorea</taxon>
        <taxon>Rhabditida</taxon>
        <taxon>Tylenchina</taxon>
        <taxon>Tylenchomorpha</taxon>
        <taxon>Tylenchoidea</taxon>
        <taxon>Heteroderidae</taxon>
        <taxon>Heteroderinae</taxon>
        <taxon>Globodera</taxon>
    </lineage>
</organism>
<feature type="repeat" description="ANK" evidence="3">
    <location>
        <begin position="103"/>
        <end position="135"/>
    </location>
</feature>
<dbReference type="PROSITE" id="PS50297">
    <property type="entry name" value="ANK_REP_REGION"/>
    <property type="match status" value="4"/>
</dbReference>
<keyword evidence="1" id="KW-0677">Repeat</keyword>
<dbReference type="SMART" id="SM00248">
    <property type="entry name" value="ANK"/>
    <property type="match status" value="7"/>
</dbReference>
<evidence type="ECO:0000313" key="5">
    <source>
        <dbReference type="WBParaSite" id="GPLIN_001233300"/>
    </source>
</evidence>
<dbReference type="AlphaFoldDB" id="A0A183CHH7"/>
<feature type="repeat" description="ANK" evidence="3">
    <location>
        <begin position="70"/>
        <end position="102"/>
    </location>
</feature>
<name>A0A183CHH7_GLOPA</name>
<reference evidence="4" key="1">
    <citation type="submission" date="2014-05" db="EMBL/GenBank/DDBJ databases">
        <title>The genome and life-stage specific transcriptomes of Globodera pallida elucidate key aspects of plant parasitism by a cyst nematode.</title>
        <authorList>
            <person name="Cotton J.A."/>
            <person name="Lilley C.J."/>
            <person name="Jones L.M."/>
            <person name="Kikuchi T."/>
            <person name="Reid A.J."/>
            <person name="Thorpe P."/>
            <person name="Tsai I.J."/>
            <person name="Beasley H."/>
            <person name="Blok V."/>
            <person name="Cock P.J.A."/>
            <person name="Van den Akker S.E."/>
            <person name="Holroyd N."/>
            <person name="Hunt M."/>
            <person name="Mantelin S."/>
            <person name="Naghra H."/>
            <person name="Pain A."/>
            <person name="Palomares-Rius J.E."/>
            <person name="Zarowiecki M."/>
            <person name="Berriman M."/>
            <person name="Jones J.T."/>
            <person name="Urwin P.E."/>
        </authorList>
    </citation>
    <scope>NUCLEOTIDE SEQUENCE [LARGE SCALE GENOMIC DNA]</scope>
    <source>
        <strain evidence="4">Lindley</strain>
    </source>
</reference>
<dbReference type="Proteomes" id="UP000050741">
    <property type="component" value="Unassembled WGS sequence"/>
</dbReference>
<feature type="repeat" description="ANK" evidence="3">
    <location>
        <begin position="169"/>
        <end position="201"/>
    </location>
</feature>
<sequence length="475" mass="52286">MYASREGKENVVRFLFSKGASAANKGLFFAAKNGHLNVCREFVAKGADVNDSSALLIACANVQSKPTNSDGDTGLIIACINGNANLVRFLLSKGARIDQTNAKGVPPLFFATRQGNLDVCRDLVSRGAAVSGESNNGFSPWFEACEKGHLHIAEFFVEIGQNIEEADSNGYTALIIASAFGKTKVVHFLLSKGARVGWTNAFGLPALFFAAKEAHLDVCRELVAMDADVNQKSENSSPWLESCKKGHKDIENSKDDKEWAEKMLLSYRTTPNAAINGYSPDELFFGRKLRTKLALVHPKGQPTTPPPLNTQTFQKEQKKYRNNMAQTFDKRNGAKTTEFVPSEPVLLLNYRQGKTEWLQGTIVERLRTSPTYRVHVPPRPNLLKHFFSLIREDDAEGVRTLCAHLCESQWNCLRSARLEGVSPLFLAASLDHLEVCKVLVAKGADVNGKLGYGISPWFEACEKGHLGIGGYGLRF</sequence>
<accession>A0A183CHH7</accession>
<dbReference type="WBParaSite" id="GPLIN_001233300">
    <property type="protein sequence ID" value="GPLIN_001233300"/>
    <property type="gene ID" value="GPLIN_001233300"/>
</dbReference>
<feature type="repeat" description="ANK" evidence="3">
    <location>
        <begin position="202"/>
        <end position="234"/>
    </location>
</feature>
<dbReference type="Pfam" id="PF12796">
    <property type="entry name" value="Ank_2"/>
    <property type="match status" value="3"/>
</dbReference>
<dbReference type="InterPro" id="IPR036770">
    <property type="entry name" value="Ankyrin_rpt-contain_sf"/>
</dbReference>
<evidence type="ECO:0000256" key="1">
    <source>
        <dbReference type="ARBA" id="ARBA00022737"/>
    </source>
</evidence>
<keyword evidence="2 3" id="KW-0040">ANK repeat</keyword>